<dbReference type="InterPro" id="IPR050706">
    <property type="entry name" value="Cyclic-di-GMP_PDE-like"/>
</dbReference>
<protein>
    <submittedName>
        <fullName evidence="3">EAL domain-containing response regulator</fullName>
        <ecNumber evidence="3">3.1.4.52</ecNumber>
    </submittedName>
</protein>
<evidence type="ECO:0000313" key="4">
    <source>
        <dbReference type="Proteomes" id="UP001293718"/>
    </source>
</evidence>
<feature type="compositionally biased region" description="Low complexity" evidence="1">
    <location>
        <begin position="16"/>
        <end position="28"/>
    </location>
</feature>
<feature type="region of interest" description="Disordered" evidence="1">
    <location>
        <begin position="1"/>
        <end position="28"/>
    </location>
</feature>
<gene>
    <name evidence="3" type="ORF">SM757_30820</name>
</gene>
<dbReference type="SMART" id="SM00052">
    <property type="entry name" value="EAL"/>
    <property type="match status" value="1"/>
</dbReference>
<dbReference type="PANTHER" id="PTHR33121">
    <property type="entry name" value="CYCLIC DI-GMP PHOSPHODIESTERASE PDEF"/>
    <property type="match status" value="1"/>
</dbReference>
<dbReference type="EMBL" id="JAXOJX010000091">
    <property type="protein sequence ID" value="MDZ5460977.1"/>
    <property type="molecule type" value="Genomic_DNA"/>
</dbReference>
<dbReference type="InterPro" id="IPR035919">
    <property type="entry name" value="EAL_sf"/>
</dbReference>
<dbReference type="Pfam" id="PF00563">
    <property type="entry name" value="EAL"/>
    <property type="match status" value="1"/>
</dbReference>
<comment type="caution">
    <text evidence="3">The sequence shown here is derived from an EMBL/GenBank/DDBJ whole genome shotgun (WGS) entry which is preliminary data.</text>
</comment>
<evidence type="ECO:0000313" key="3">
    <source>
        <dbReference type="EMBL" id="MDZ5460977.1"/>
    </source>
</evidence>
<keyword evidence="3" id="KW-0378">Hydrolase</keyword>
<organism evidence="3 4">
    <name type="scientific">Azohydromonas lata</name>
    <dbReference type="NCBI Taxonomy" id="45677"/>
    <lineage>
        <taxon>Bacteria</taxon>
        <taxon>Pseudomonadati</taxon>
        <taxon>Pseudomonadota</taxon>
        <taxon>Betaproteobacteria</taxon>
        <taxon>Burkholderiales</taxon>
        <taxon>Sphaerotilaceae</taxon>
        <taxon>Azohydromonas</taxon>
    </lineage>
</organism>
<dbReference type="GO" id="GO:0071111">
    <property type="term" value="F:cyclic-guanylate-specific phosphodiesterase activity"/>
    <property type="evidence" value="ECO:0007669"/>
    <property type="project" value="UniProtKB-EC"/>
</dbReference>
<feature type="domain" description="EAL" evidence="2">
    <location>
        <begin position="170"/>
        <end position="423"/>
    </location>
</feature>
<reference evidence="3 4" key="1">
    <citation type="submission" date="2023-11" db="EMBL/GenBank/DDBJ databases">
        <title>Draft genome of Azohydromonas lata strain H1 (DSM1123), a polyhydroxyalkanoate producer.</title>
        <authorList>
            <person name="Traversa D."/>
            <person name="D'Addabbo P."/>
            <person name="Pazzani C."/>
            <person name="Manzari C."/>
            <person name="Chiara M."/>
            <person name="Scrascia M."/>
        </authorList>
    </citation>
    <scope>NUCLEOTIDE SEQUENCE [LARGE SCALE GENOMIC DNA]</scope>
    <source>
        <strain evidence="3 4">H1</strain>
    </source>
</reference>
<dbReference type="SUPFAM" id="SSF52172">
    <property type="entry name" value="CheY-like"/>
    <property type="match status" value="1"/>
</dbReference>
<dbReference type="InterPro" id="IPR011006">
    <property type="entry name" value="CheY-like_superfamily"/>
</dbReference>
<proteinExistence type="predicted"/>
<dbReference type="PANTHER" id="PTHR33121:SF32">
    <property type="entry name" value="RNASE E SPECIFICITY FACTOR CSRD"/>
    <property type="match status" value="1"/>
</dbReference>
<accession>A0ABU5IQ06</accession>
<dbReference type="Proteomes" id="UP001293718">
    <property type="component" value="Unassembled WGS sequence"/>
</dbReference>
<dbReference type="InterPro" id="IPR001633">
    <property type="entry name" value="EAL_dom"/>
</dbReference>
<evidence type="ECO:0000256" key="1">
    <source>
        <dbReference type="SAM" id="MobiDB-lite"/>
    </source>
</evidence>
<dbReference type="CDD" id="cd01948">
    <property type="entry name" value="EAL"/>
    <property type="match status" value="1"/>
</dbReference>
<name>A0ABU5IQ06_9BURK</name>
<dbReference type="RefSeq" id="WP_066342143.1">
    <property type="nucleotide sequence ID" value="NZ_JAXOJX010000091.1"/>
</dbReference>
<dbReference type="PROSITE" id="PS50883">
    <property type="entry name" value="EAL"/>
    <property type="match status" value="1"/>
</dbReference>
<keyword evidence="4" id="KW-1185">Reference proteome</keyword>
<dbReference type="Gene3D" id="3.20.20.450">
    <property type="entry name" value="EAL domain"/>
    <property type="match status" value="1"/>
</dbReference>
<evidence type="ECO:0000259" key="2">
    <source>
        <dbReference type="PROSITE" id="PS50883"/>
    </source>
</evidence>
<sequence>MKSSSSSRARADTTDAKPATPKSQAAATAAAGQGRRAWLLLTDTAHADQVESELVAAGWLVEARHTQMQHLLLQLHCEPTAPDVVVCGLNFEDGDAFRLMRLLSGDARAPALFFSSRQPRAVLKSALAMAAACKLQVAGGLERPVEPGGVAQALRGWNGVETAQQPAPQTDLSATALRAMLTRYRLQAWMQPLLRLSSREVVGVEAFMRGVGEDGSPVMPAELLPALKLHGLLEEATLAMAHQLSSFLVECLEQGMPLSGSLNVSLHSLSDPGFCGELSRMVHRSGLDASWITLEIAERDAVGDLPLVIENTARIRMLGFNLALDNFGTAYSSLLQLSQLPFSELKLDRTLVADMDADLTKQVVAGASASLARGLGMRVVASCVETAAELRAAQAAGCTDVQGHLLARPMRVEAMRQWLHGLDAMRLPPGSLPDLQA</sequence>
<dbReference type="SUPFAM" id="SSF141868">
    <property type="entry name" value="EAL domain-like"/>
    <property type="match status" value="1"/>
</dbReference>
<dbReference type="EC" id="3.1.4.52" evidence="3"/>